<dbReference type="VEuPathDB" id="AmoebaDB:NAEGRDRAFT_32439"/>
<dbReference type="EMBL" id="GG738859">
    <property type="protein sequence ID" value="EFC46249.1"/>
    <property type="molecule type" value="Genomic_DNA"/>
</dbReference>
<dbReference type="FunCoup" id="D2VA55">
    <property type="interactions" value="307"/>
</dbReference>
<dbReference type="InParanoid" id="D2VA55"/>
<organism evidence="8">
    <name type="scientific">Naegleria gruberi</name>
    <name type="common">Amoeba</name>
    <dbReference type="NCBI Taxonomy" id="5762"/>
    <lineage>
        <taxon>Eukaryota</taxon>
        <taxon>Discoba</taxon>
        <taxon>Heterolobosea</taxon>
        <taxon>Tetramitia</taxon>
        <taxon>Eutetramitia</taxon>
        <taxon>Vahlkampfiidae</taxon>
        <taxon>Naegleria</taxon>
    </lineage>
</organism>
<evidence type="ECO:0000313" key="7">
    <source>
        <dbReference type="EMBL" id="EFC46249.1"/>
    </source>
</evidence>
<feature type="domain" description="EamA" evidence="6">
    <location>
        <begin position="86"/>
        <end position="224"/>
    </location>
</feature>
<keyword evidence="4 5" id="KW-0472">Membrane</keyword>
<evidence type="ECO:0000313" key="8">
    <source>
        <dbReference type="Proteomes" id="UP000006671"/>
    </source>
</evidence>
<proteinExistence type="predicted"/>
<gene>
    <name evidence="7" type="ORF">NAEGRDRAFT_32439</name>
</gene>
<dbReference type="Proteomes" id="UP000006671">
    <property type="component" value="Unassembled WGS sequence"/>
</dbReference>
<dbReference type="InterPro" id="IPR000620">
    <property type="entry name" value="EamA_dom"/>
</dbReference>
<dbReference type="KEGG" id="ngr:NAEGRDRAFT_32439"/>
<dbReference type="Pfam" id="PF00892">
    <property type="entry name" value="EamA"/>
    <property type="match status" value="1"/>
</dbReference>
<dbReference type="GeneID" id="8859487"/>
<keyword evidence="3 5" id="KW-1133">Transmembrane helix</keyword>
<dbReference type="InterPro" id="IPR050186">
    <property type="entry name" value="TPT_transporter"/>
</dbReference>
<dbReference type="OrthoDB" id="5547497at2759"/>
<keyword evidence="8" id="KW-1185">Reference proteome</keyword>
<evidence type="ECO:0000256" key="2">
    <source>
        <dbReference type="ARBA" id="ARBA00022692"/>
    </source>
</evidence>
<evidence type="ECO:0000256" key="5">
    <source>
        <dbReference type="SAM" id="Phobius"/>
    </source>
</evidence>
<feature type="non-terminal residue" evidence="7">
    <location>
        <position position="1"/>
    </location>
</feature>
<feature type="transmembrane region" description="Helical" evidence="5">
    <location>
        <begin position="13"/>
        <end position="31"/>
    </location>
</feature>
<dbReference type="RefSeq" id="XP_002678993.1">
    <property type="nucleotide sequence ID" value="XM_002678947.1"/>
</dbReference>
<feature type="transmembrane region" description="Helical" evidence="5">
    <location>
        <begin position="85"/>
        <end position="104"/>
    </location>
</feature>
<keyword evidence="2 5" id="KW-0812">Transmembrane</keyword>
<feature type="transmembrane region" description="Helical" evidence="5">
    <location>
        <begin position="182"/>
        <end position="203"/>
    </location>
</feature>
<dbReference type="AlphaFoldDB" id="D2VA55"/>
<dbReference type="InterPro" id="IPR037185">
    <property type="entry name" value="EmrE-like"/>
</dbReference>
<dbReference type="OMA" id="AMFTINE"/>
<dbReference type="PANTHER" id="PTHR11132">
    <property type="entry name" value="SOLUTE CARRIER FAMILY 35"/>
    <property type="match status" value="1"/>
</dbReference>
<evidence type="ECO:0000259" key="6">
    <source>
        <dbReference type="Pfam" id="PF00892"/>
    </source>
</evidence>
<dbReference type="eggNOG" id="KOG1441">
    <property type="taxonomic scope" value="Eukaryota"/>
</dbReference>
<feature type="transmembrane region" description="Helical" evidence="5">
    <location>
        <begin position="38"/>
        <end position="59"/>
    </location>
</feature>
<feature type="transmembrane region" description="Helical" evidence="5">
    <location>
        <begin position="116"/>
        <end position="135"/>
    </location>
</feature>
<protein>
    <submittedName>
        <fullName evidence="7">Predicted protein</fullName>
    </submittedName>
</protein>
<comment type="subcellular location">
    <subcellularLocation>
        <location evidence="1">Membrane</location>
        <topology evidence="1">Multi-pass membrane protein</topology>
    </subcellularLocation>
</comment>
<feature type="transmembrane region" description="Helical" evidence="5">
    <location>
        <begin position="155"/>
        <end position="175"/>
    </location>
</feature>
<dbReference type="GO" id="GO:0016020">
    <property type="term" value="C:membrane"/>
    <property type="evidence" value="ECO:0007669"/>
    <property type="project" value="UniProtKB-SubCell"/>
</dbReference>
<evidence type="ECO:0000256" key="4">
    <source>
        <dbReference type="ARBA" id="ARBA00023136"/>
    </source>
</evidence>
<sequence>IAAMLGIFQPKRLPIIKILPISLAFCGYVVFNNISISIILSVMKIVCTPTIIGIEYLFYRRTQERRIPVCLGTFVTVFTDMDMNLYGSFMAILAVISNSLYTIYGTEKQKELNANSLQVLLYQSLTSAFILMFTIPFLNDVHVIYNYDWRDGNKLMWIFASCVTAFFVNFSFFLVAGKTCPLSVNVIGYFKTCLVFVGGFLLFTSYISFKNLIGVILTLIGVAWYTHEKYEMGRMEEETILPTSNKQ</sequence>
<accession>D2VA55</accession>
<evidence type="ECO:0000256" key="3">
    <source>
        <dbReference type="ARBA" id="ARBA00022989"/>
    </source>
</evidence>
<dbReference type="SUPFAM" id="SSF103481">
    <property type="entry name" value="Multidrug resistance efflux transporter EmrE"/>
    <property type="match status" value="1"/>
</dbReference>
<name>D2VA55_NAEGR</name>
<evidence type="ECO:0000256" key="1">
    <source>
        <dbReference type="ARBA" id="ARBA00004141"/>
    </source>
</evidence>
<reference evidence="7 8" key="1">
    <citation type="journal article" date="2010" name="Cell">
        <title>The genome of Naegleria gruberi illuminates early eukaryotic versatility.</title>
        <authorList>
            <person name="Fritz-Laylin L.K."/>
            <person name="Prochnik S.E."/>
            <person name="Ginger M.L."/>
            <person name="Dacks J.B."/>
            <person name="Carpenter M.L."/>
            <person name="Field M.C."/>
            <person name="Kuo A."/>
            <person name="Paredez A."/>
            <person name="Chapman J."/>
            <person name="Pham J."/>
            <person name="Shu S."/>
            <person name="Neupane R."/>
            <person name="Cipriano M."/>
            <person name="Mancuso J."/>
            <person name="Tu H."/>
            <person name="Salamov A."/>
            <person name="Lindquist E."/>
            <person name="Shapiro H."/>
            <person name="Lucas S."/>
            <person name="Grigoriev I.V."/>
            <person name="Cande W.Z."/>
            <person name="Fulton C."/>
            <person name="Rokhsar D.S."/>
            <person name="Dawson S.C."/>
        </authorList>
    </citation>
    <scope>NUCLEOTIDE SEQUENCE [LARGE SCALE GENOMIC DNA]</scope>
    <source>
        <strain evidence="7 8">NEG-M</strain>
    </source>
</reference>